<dbReference type="PANTHER" id="PTHR11365:SF23">
    <property type="entry name" value="HYPOTHETICAL 5-OXOPROLINASE (EUROFUNG)-RELATED"/>
    <property type="match status" value="1"/>
</dbReference>
<proteinExistence type="predicted"/>
<evidence type="ECO:0000313" key="2">
    <source>
        <dbReference type="EMBL" id="VFK57221.1"/>
    </source>
</evidence>
<sequence>MIVDFSGASPQQPTNFNAPLSVCRAAALHVFRTLVRDPIPLEEGCPRPLEIRAPKGSLPRPEYPAAVAAGNVETSQRIALRRARGHGRKVPPFGMAVTAEVKTGERRIIECFMAPLLR</sequence>
<gene>
    <name evidence="2" type="ORF">BECKTC1821F_GA0114240_101548</name>
</gene>
<protein>
    <submittedName>
        <fullName evidence="2">Hydantoinase B/oxoprolinase</fullName>
    </submittedName>
</protein>
<evidence type="ECO:0000259" key="1">
    <source>
        <dbReference type="Pfam" id="PF02538"/>
    </source>
</evidence>
<dbReference type="PANTHER" id="PTHR11365">
    <property type="entry name" value="5-OXOPROLINASE RELATED"/>
    <property type="match status" value="1"/>
</dbReference>
<feature type="domain" description="Hydantoinase B/oxoprolinase" evidence="1">
    <location>
        <begin position="1"/>
        <end position="79"/>
    </location>
</feature>
<dbReference type="AlphaFoldDB" id="A0A450ZTW4"/>
<dbReference type="InterPro" id="IPR003692">
    <property type="entry name" value="Hydantoinase_B"/>
</dbReference>
<dbReference type="GO" id="GO:0017168">
    <property type="term" value="F:5-oxoprolinase (ATP-hydrolyzing) activity"/>
    <property type="evidence" value="ECO:0007669"/>
    <property type="project" value="TreeGrafter"/>
</dbReference>
<name>A0A450ZTW4_9GAMM</name>
<reference evidence="2" key="1">
    <citation type="submission" date="2019-02" db="EMBL/GenBank/DDBJ databases">
        <authorList>
            <person name="Gruber-Vodicka R. H."/>
            <person name="Seah K. B. B."/>
        </authorList>
    </citation>
    <scope>NUCLEOTIDE SEQUENCE</scope>
    <source>
        <strain evidence="2">BECK_BZ126</strain>
    </source>
</reference>
<dbReference type="Pfam" id="PF02538">
    <property type="entry name" value="Hydantoinase_B"/>
    <property type="match status" value="1"/>
</dbReference>
<accession>A0A450ZTW4</accession>
<dbReference type="EMBL" id="CAADFW010000015">
    <property type="protein sequence ID" value="VFK57221.1"/>
    <property type="molecule type" value="Genomic_DNA"/>
</dbReference>
<dbReference type="GO" id="GO:0005829">
    <property type="term" value="C:cytosol"/>
    <property type="evidence" value="ECO:0007669"/>
    <property type="project" value="TreeGrafter"/>
</dbReference>
<organism evidence="2">
    <name type="scientific">Candidatus Kentrum sp. TC</name>
    <dbReference type="NCBI Taxonomy" id="2126339"/>
    <lineage>
        <taxon>Bacteria</taxon>
        <taxon>Pseudomonadati</taxon>
        <taxon>Pseudomonadota</taxon>
        <taxon>Gammaproteobacteria</taxon>
        <taxon>Candidatus Kentrum</taxon>
    </lineage>
</organism>
<dbReference type="InterPro" id="IPR045079">
    <property type="entry name" value="Oxoprolinase-like"/>
</dbReference>
<dbReference type="GO" id="GO:0006749">
    <property type="term" value="P:glutathione metabolic process"/>
    <property type="evidence" value="ECO:0007669"/>
    <property type="project" value="TreeGrafter"/>
</dbReference>